<evidence type="ECO:0000256" key="9">
    <source>
        <dbReference type="ARBA" id="ARBA00023295"/>
    </source>
</evidence>
<evidence type="ECO:0000313" key="16">
    <source>
        <dbReference type="EMBL" id="KAJ9133672.1"/>
    </source>
</evidence>
<gene>
    <name evidence="16" type="ORF">NKR23_g10567</name>
</gene>
<evidence type="ECO:0000256" key="10">
    <source>
        <dbReference type="ARBA" id="ARBA00023326"/>
    </source>
</evidence>
<sequence length="439" mass="45568">MLAPAFVFAGLAGLVFGKMEYVGVAIAGADFGCDIDGSCALDTMQLPLTSLGGGDGAGQMKHFVEDDKMNMFRIPVPWQFLVSEPGATIDSGNFSKYDQIVQACLSTGAYCMIDVHNFARYDGGIIGQGGPTDDQFADLWSQLATHYADEETVVFEVVNEPHDLDINLWAQTCQAVINAIRKAGAKTQMILLPGTNFASAGTVATDGSGDALLALTNPDGSTDNLLLDIHKYLDINNSGTHEECTTNNTEAFRTVAAYLRKAGRKGIVSETGASSDATKQCMVDFCAQNEVIFDNSDVLVGFVAWGAGSFKTDYVLSLTPSTSNGEYVDNDVMKQCILAPWNDSKDAVSSSSTAVSATSSTRTASSSSSTSTSTASSTAATAALVTGSSAVDASAAGASNSSSSSDSSSSAGKVLAGARTRTELLGTVVVCAVLAGRFL</sequence>
<keyword evidence="5 13" id="KW-0378">Hydrolase</keyword>
<dbReference type="InterPro" id="IPR018087">
    <property type="entry name" value="Glyco_hydro_5_CS"/>
</dbReference>
<evidence type="ECO:0000256" key="2">
    <source>
        <dbReference type="ARBA" id="ARBA00005641"/>
    </source>
</evidence>
<feature type="signal peptide" evidence="14">
    <location>
        <begin position="1"/>
        <end position="17"/>
    </location>
</feature>
<dbReference type="PANTHER" id="PTHR34142">
    <property type="entry name" value="ENDO-BETA-1,4-GLUCANASE A"/>
    <property type="match status" value="1"/>
</dbReference>
<keyword evidence="17" id="KW-1185">Reference proteome</keyword>
<dbReference type="GO" id="GO:0008810">
    <property type="term" value="F:cellulase activity"/>
    <property type="evidence" value="ECO:0007669"/>
    <property type="project" value="UniProtKB-EC"/>
</dbReference>
<evidence type="ECO:0000256" key="12">
    <source>
        <dbReference type="ARBA" id="ARBA00074271"/>
    </source>
</evidence>
<proteinExistence type="inferred from homology"/>
<dbReference type="EMBL" id="JANBVO010000048">
    <property type="protein sequence ID" value="KAJ9133672.1"/>
    <property type="molecule type" value="Genomic_DNA"/>
</dbReference>
<evidence type="ECO:0000313" key="17">
    <source>
        <dbReference type="Proteomes" id="UP001174694"/>
    </source>
</evidence>
<dbReference type="SUPFAM" id="SSF51445">
    <property type="entry name" value="(Trans)glycosidases"/>
    <property type="match status" value="1"/>
</dbReference>
<evidence type="ECO:0000256" key="11">
    <source>
        <dbReference type="ARBA" id="ARBA00059691"/>
    </source>
</evidence>
<protein>
    <recommendedName>
        <fullName evidence="12">Endoglucanase EG-II</fullName>
        <ecNumber evidence="3">3.2.1.4</ecNumber>
    </recommendedName>
</protein>
<evidence type="ECO:0000256" key="4">
    <source>
        <dbReference type="ARBA" id="ARBA00022729"/>
    </source>
</evidence>
<dbReference type="EC" id="3.2.1.4" evidence="3"/>
<keyword evidence="4 14" id="KW-0732">Signal</keyword>
<dbReference type="Proteomes" id="UP001174694">
    <property type="component" value="Unassembled WGS sequence"/>
</dbReference>
<evidence type="ECO:0000256" key="7">
    <source>
        <dbReference type="ARBA" id="ARBA00023277"/>
    </source>
</evidence>
<evidence type="ECO:0000256" key="5">
    <source>
        <dbReference type="ARBA" id="ARBA00022801"/>
    </source>
</evidence>
<dbReference type="InterPro" id="IPR001547">
    <property type="entry name" value="Glyco_hydro_5"/>
</dbReference>
<comment type="caution">
    <text evidence="16">The sequence shown here is derived from an EMBL/GenBank/DDBJ whole genome shotgun (WGS) entry which is preliminary data.</text>
</comment>
<dbReference type="PANTHER" id="PTHR34142:SF5">
    <property type="entry name" value="CBM1 DOMAIN-CONTAINING PROTEIN"/>
    <property type="match status" value="1"/>
</dbReference>
<name>A0AA38RCP2_9PEZI</name>
<feature type="domain" description="Glycoside hydrolase family 5" evidence="15">
    <location>
        <begin position="56"/>
        <end position="295"/>
    </location>
</feature>
<evidence type="ECO:0000256" key="8">
    <source>
        <dbReference type="ARBA" id="ARBA00023283"/>
    </source>
</evidence>
<dbReference type="Pfam" id="PF00150">
    <property type="entry name" value="Cellulase"/>
    <property type="match status" value="1"/>
</dbReference>
<feature type="chain" id="PRO_5041429001" description="Endoglucanase EG-II" evidence="14">
    <location>
        <begin position="18"/>
        <end position="439"/>
    </location>
</feature>
<keyword evidence="8" id="KW-0873">Pyrrolidone carboxylic acid</keyword>
<evidence type="ECO:0000256" key="6">
    <source>
        <dbReference type="ARBA" id="ARBA00023001"/>
    </source>
</evidence>
<comment type="similarity">
    <text evidence="2 13">Belongs to the glycosyl hydrolase 5 (cellulase A) family.</text>
</comment>
<dbReference type="GO" id="GO:0030245">
    <property type="term" value="P:cellulose catabolic process"/>
    <property type="evidence" value="ECO:0007669"/>
    <property type="project" value="UniProtKB-KW"/>
</dbReference>
<organism evidence="16 17">
    <name type="scientific">Pleurostoma richardsiae</name>
    <dbReference type="NCBI Taxonomy" id="41990"/>
    <lineage>
        <taxon>Eukaryota</taxon>
        <taxon>Fungi</taxon>
        <taxon>Dikarya</taxon>
        <taxon>Ascomycota</taxon>
        <taxon>Pezizomycotina</taxon>
        <taxon>Sordariomycetes</taxon>
        <taxon>Sordariomycetidae</taxon>
        <taxon>Calosphaeriales</taxon>
        <taxon>Pleurostomataceae</taxon>
        <taxon>Pleurostoma</taxon>
    </lineage>
</organism>
<dbReference type="FunFam" id="3.20.20.80:FF:000124">
    <property type="entry name" value="Exported cellulase"/>
    <property type="match status" value="1"/>
</dbReference>
<dbReference type="Gene3D" id="3.20.20.80">
    <property type="entry name" value="Glycosidases"/>
    <property type="match status" value="1"/>
</dbReference>
<comment type="catalytic activity">
    <reaction evidence="1">
        <text>Endohydrolysis of (1-&gt;4)-beta-D-glucosidic linkages in cellulose, lichenin and cereal beta-D-glucans.</text>
        <dbReference type="EC" id="3.2.1.4"/>
    </reaction>
</comment>
<keyword evidence="9 13" id="KW-0326">Glycosidase</keyword>
<keyword evidence="10" id="KW-0624">Polysaccharide degradation</keyword>
<keyword evidence="7" id="KW-0119">Carbohydrate metabolism</keyword>
<evidence type="ECO:0000256" key="14">
    <source>
        <dbReference type="SAM" id="SignalP"/>
    </source>
</evidence>
<comment type="function">
    <text evidence="11">Endoglucanase (EG) that cleaves the internal beta-1,4-glucosidic bonds in cellulose. The degradation of cellulose involves an interplay between different cellulolytic enzymes. Hydrolysis starts with EGs, which cut internal glycosidic linkages to reduce the polymerization degree of the substrate and creates new chain ends for exocellobiohydrolases (CBHs). The CBH release the disaccharide cellobiose from the non-reducing end of the cellulose polymer chain. Finally, beta-1,4-glucosidases hydrolyze the cellobiose and other short cello-oligosaccharides into glucose units.</text>
</comment>
<dbReference type="InterPro" id="IPR017853">
    <property type="entry name" value="GH"/>
</dbReference>
<evidence type="ECO:0000256" key="13">
    <source>
        <dbReference type="RuleBase" id="RU361153"/>
    </source>
</evidence>
<evidence type="ECO:0000256" key="3">
    <source>
        <dbReference type="ARBA" id="ARBA00012601"/>
    </source>
</evidence>
<reference evidence="16" key="1">
    <citation type="submission" date="2022-07" db="EMBL/GenBank/DDBJ databases">
        <title>Fungi with potential for degradation of polypropylene.</title>
        <authorList>
            <person name="Gostincar C."/>
        </authorList>
    </citation>
    <scope>NUCLEOTIDE SEQUENCE</scope>
    <source>
        <strain evidence="16">EXF-13308</strain>
    </source>
</reference>
<evidence type="ECO:0000256" key="1">
    <source>
        <dbReference type="ARBA" id="ARBA00000966"/>
    </source>
</evidence>
<dbReference type="PROSITE" id="PS00659">
    <property type="entry name" value="GLYCOSYL_HYDROL_F5"/>
    <property type="match status" value="1"/>
</dbReference>
<accession>A0AA38RCP2</accession>
<evidence type="ECO:0000259" key="15">
    <source>
        <dbReference type="Pfam" id="PF00150"/>
    </source>
</evidence>
<keyword evidence="6" id="KW-0136">Cellulose degradation</keyword>
<dbReference type="AlphaFoldDB" id="A0AA38RCP2"/>